<evidence type="ECO:0000313" key="1">
    <source>
        <dbReference type="EMBL" id="AHH09564.1"/>
    </source>
</evidence>
<gene>
    <name evidence="1" type="ORF">BPA_0900007</name>
</gene>
<accession>A0ABM5PK32</accession>
<proteinExistence type="predicted"/>
<sequence length="31" mass="3622">MQIDESCLRDFGKKRILKTVYKFGGLKYING</sequence>
<evidence type="ECO:0008006" key="3">
    <source>
        <dbReference type="Google" id="ProtNLM"/>
    </source>
</evidence>
<dbReference type="EMBL" id="CP005851">
    <property type="protein sequence ID" value="AHH09564.1"/>
    <property type="molecule type" value="Genomic_DNA"/>
</dbReference>
<evidence type="ECO:0000313" key="2">
    <source>
        <dbReference type="Proteomes" id="UP000019331"/>
    </source>
</evidence>
<protein>
    <recommendedName>
        <fullName evidence="3">Transposase</fullName>
    </recommendedName>
</protein>
<name>A0ABM5PK32_BORPR</name>
<keyword evidence="2" id="KW-1185">Reference proteome</keyword>
<reference evidence="1" key="1">
    <citation type="submission" date="2016-10" db="EMBL/GenBank/DDBJ databases">
        <title>Comparative Genomics of Relapsing Fever Spirochetes.</title>
        <authorList>
            <person name="Schwan T.G."/>
            <person name="Raffel S.J."/>
            <person name="Porcella S.F."/>
            <person name="Martens C.A."/>
            <person name="Bruno D.P."/>
            <person name="Ricklefs S.M."/>
            <person name="Barbian K.B."/>
        </authorList>
    </citation>
    <scope>NUCLEOTIDE SEQUENCE</scope>
    <source>
        <strain evidence="1">SLO</strain>
    </source>
</reference>
<dbReference type="Proteomes" id="UP000019331">
    <property type="component" value="Chromosome"/>
</dbReference>
<organism evidence="1 2">
    <name type="scientific">Borrelia parkeri SLO</name>
    <dbReference type="NCBI Taxonomy" id="1313294"/>
    <lineage>
        <taxon>Bacteria</taxon>
        <taxon>Pseudomonadati</taxon>
        <taxon>Spirochaetota</taxon>
        <taxon>Spirochaetia</taxon>
        <taxon>Spirochaetales</taxon>
        <taxon>Borreliaceae</taxon>
        <taxon>Borrelia</taxon>
    </lineage>
</organism>